<dbReference type="GO" id="GO:0016020">
    <property type="term" value="C:membrane"/>
    <property type="evidence" value="ECO:0007669"/>
    <property type="project" value="UniProtKB-SubCell"/>
</dbReference>
<keyword evidence="4 5" id="KW-0472">Membrane</keyword>
<dbReference type="Proteomes" id="UP000011550">
    <property type="component" value="Unassembled WGS sequence"/>
</dbReference>
<dbReference type="STRING" id="662479.C440_15474"/>
<dbReference type="PANTHER" id="PTHR38480">
    <property type="entry name" value="SLR0254 PROTEIN"/>
    <property type="match status" value="1"/>
</dbReference>
<keyword evidence="8" id="KW-1185">Reference proteome</keyword>
<dbReference type="RefSeq" id="WP_008321551.1">
    <property type="nucleotide sequence ID" value="NZ_AOLN01000018.1"/>
</dbReference>
<dbReference type="OrthoDB" id="288430at2157"/>
<evidence type="ECO:0000256" key="2">
    <source>
        <dbReference type="ARBA" id="ARBA00022692"/>
    </source>
</evidence>
<evidence type="ECO:0000313" key="7">
    <source>
        <dbReference type="EMBL" id="ELZ91727.1"/>
    </source>
</evidence>
<dbReference type="EMBL" id="AOLN01000018">
    <property type="protein sequence ID" value="ELZ91727.1"/>
    <property type="molecule type" value="Genomic_DNA"/>
</dbReference>
<comment type="subcellular location">
    <subcellularLocation>
        <location evidence="1">Membrane</location>
        <topology evidence="1">Multi-pass membrane protein</topology>
    </subcellularLocation>
</comment>
<dbReference type="Pfam" id="PF06271">
    <property type="entry name" value="RDD"/>
    <property type="match status" value="1"/>
</dbReference>
<evidence type="ECO:0000256" key="5">
    <source>
        <dbReference type="SAM" id="Phobius"/>
    </source>
</evidence>
<evidence type="ECO:0000313" key="8">
    <source>
        <dbReference type="Proteomes" id="UP000011550"/>
    </source>
</evidence>
<evidence type="ECO:0000259" key="6">
    <source>
        <dbReference type="Pfam" id="PF06271"/>
    </source>
</evidence>
<gene>
    <name evidence="7" type="ORF">C440_15474</name>
</gene>
<keyword evidence="2 5" id="KW-0812">Transmembrane</keyword>
<organism evidence="7 8">
    <name type="scientific">Haloferax mucosum ATCC BAA-1512</name>
    <dbReference type="NCBI Taxonomy" id="662479"/>
    <lineage>
        <taxon>Archaea</taxon>
        <taxon>Methanobacteriati</taxon>
        <taxon>Methanobacteriota</taxon>
        <taxon>Stenosarchaea group</taxon>
        <taxon>Halobacteria</taxon>
        <taxon>Halobacteriales</taxon>
        <taxon>Haloferacaceae</taxon>
        <taxon>Haloferax</taxon>
    </lineage>
</organism>
<dbReference type="InterPro" id="IPR010432">
    <property type="entry name" value="RDD"/>
</dbReference>
<dbReference type="PANTHER" id="PTHR38480:SF1">
    <property type="entry name" value="SLR0254 PROTEIN"/>
    <property type="match status" value="1"/>
</dbReference>
<evidence type="ECO:0000256" key="3">
    <source>
        <dbReference type="ARBA" id="ARBA00022989"/>
    </source>
</evidence>
<feature type="transmembrane region" description="Helical" evidence="5">
    <location>
        <begin position="20"/>
        <end position="41"/>
    </location>
</feature>
<feature type="transmembrane region" description="Helical" evidence="5">
    <location>
        <begin position="109"/>
        <end position="128"/>
    </location>
</feature>
<feature type="domain" description="RDD" evidence="6">
    <location>
        <begin position="16"/>
        <end position="141"/>
    </location>
</feature>
<protein>
    <submittedName>
        <fullName evidence="7">RDD domain-containing protein</fullName>
    </submittedName>
</protein>
<sequence length="149" mass="16238">MEGYDRRPDRDDTDVLGSRIGAQIVDTIVGIILSYLVLIPFGAVDSAVGGSGGIAFLGFLVAFVTFVGYFFLLEGLWDGQTVGKRLFGIKVVKEDGSACDIGSSLMRNLLRIIDGFFYYLIGFISMAISDKRQRVGDRLAGTVVVREQN</sequence>
<accession>M0I6T4</accession>
<evidence type="ECO:0000256" key="1">
    <source>
        <dbReference type="ARBA" id="ARBA00004141"/>
    </source>
</evidence>
<dbReference type="AlphaFoldDB" id="M0I6T4"/>
<keyword evidence="3 5" id="KW-1133">Transmembrane helix</keyword>
<feature type="transmembrane region" description="Helical" evidence="5">
    <location>
        <begin position="53"/>
        <end position="72"/>
    </location>
</feature>
<name>M0I6T4_9EURY</name>
<dbReference type="PATRIC" id="fig|662479.7.peg.3137"/>
<evidence type="ECO:0000256" key="4">
    <source>
        <dbReference type="ARBA" id="ARBA00023136"/>
    </source>
</evidence>
<proteinExistence type="predicted"/>
<comment type="caution">
    <text evidence="7">The sequence shown here is derived from an EMBL/GenBank/DDBJ whole genome shotgun (WGS) entry which is preliminary data.</text>
</comment>
<reference evidence="7 8" key="1">
    <citation type="journal article" date="2014" name="PLoS Genet.">
        <title>Phylogenetically driven sequencing of extremely halophilic archaea reveals strategies for static and dynamic osmo-response.</title>
        <authorList>
            <person name="Becker E.A."/>
            <person name="Seitzer P.M."/>
            <person name="Tritt A."/>
            <person name="Larsen D."/>
            <person name="Krusor M."/>
            <person name="Yao A.I."/>
            <person name="Wu D."/>
            <person name="Madern D."/>
            <person name="Eisen J.A."/>
            <person name="Darling A.E."/>
            <person name="Facciotti M.T."/>
        </authorList>
    </citation>
    <scope>NUCLEOTIDE SEQUENCE [LARGE SCALE GENOMIC DNA]</scope>
    <source>
        <strain evidence="7 8">ATCC BAA-1512</strain>
    </source>
</reference>